<evidence type="ECO:0000256" key="9">
    <source>
        <dbReference type="SAM" id="Phobius"/>
    </source>
</evidence>
<evidence type="ECO:0000256" key="6">
    <source>
        <dbReference type="ARBA" id="ARBA00023065"/>
    </source>
</evidence>
<keyword evidence="3" id="KW-0813">Transport</keyword>
<organism evidence="10 11">
    <name type="scientific">Cicer arietinum</name>
    <name type="common">Chickpea</name>
    <name type="synonym">Garbanzo</name>
    <dbReference type="NCBI Taxonomy" id="3827"/>
    <lineage>
        <taxon>Eukaryota</taxon>
        <taxon>Viridiplantae</taxon>
        <taxon>Streptophyta</taxon>
        <taxon>Embryophyta</taxon>
        <taxon>Tracheophyta</taxon>
        <taxon>Spermatophyta</taxon>
        <taxon>Magnoliopsida</taxon>
        <taxon>eudicotyledons</taxon>
        <taxon>Gunneridae</taxon>
        <taxon>Pentapetalae</taxon>
        <taxon>rosids</taxon>
        <taxon>fabids</taxon>
        <taxon>Fabales</taxon>
        <taxon>Fabaceae</taxon>
        <taxon>Papilionoideae</taxon>
        <taxon>50 kb inversion clade</taxon>
        <taxon>NPAAA clade</taxon>
        <taxon>Hologalegina</taxon>
        <taxon>IRL clade</taxon>
        <taxon>Cicereae</taxon>
        <taxon>Cicer</taxon>
    </lineage>
</organism>
<dbReference type="STRING" id="3827.A0A1S2Z0P9"/>
<dbReference type="GO" id="GO:0015743">
    <property type="term" value="P:malate transport"/>
    <property type="evidence" value="ECO:0007669"/>
    <property type="project" value="InterPro"/>
</dbReference>
<evidence type="ECO:0000256" key="5">
    <source>
        <dbReference type="ARBA" id="ARBA00022989"/>
    </source>
</evidence>
<protein>
    <submittedName>
        <fullName evidence="11">Aluminum-activated malate transporter 9-like</fullName>
    </submittedName>
</protein>
<feature type="transmembrane region" description="Helical" evidence="9">
    <location>
        <begin position="126"/>
        <end position="145"/>
    </location>
</feature>
<proteinExistence type="inferred from homology"/>
<keyword evidence="7 9" id="KW-0472">Membrane</keyword>
<feature type="transmembrane region" description="Helical" evidence="9">
    <location>
        <begin position="177"/>
        <end position="197"/>
    </location>
</feature>
<evidence type="ECO:0000256" key="8">
    <source>
        <dbReference type="ARBA" id="ARBA00023303"/>
    </source>
</evidence>
<feature type="transmembrane region" description="Helical" evidence="9">
    <location>
        <begin position="95"/>
        <end position="114"/>
    </location>
</feature>
<reference evidence="10" key="1">
    <citation type="journal article" date="2013" name="Nat. Biotechnol.">
        <title>Draft genome sequence of chickpea (Cicer arietinum) provides a resource for trait improvement.</title>
        <authorList>
            <person name="Varshney R.K."/>
            <person name="Song C."/>
            <person name="Saxena R.K."/>
            <person name="Azam S."/>
            <person name="Yu S."/>
            <person name="Sharpe A.G."/>
            <person name="Cannon S."/>
            <person name="Baek J."/>
            <person name="Rosen B.D."/>
            <person name="Tar'an B."/>
            <person name="Millan T."/>
            <person name="Zhang X."/>
            <person name="Ramsay L.D."/>
            <person name="Iwata A."/>
            <person name="Wang Y."/>
            <person name="Nelson W."/>
            <person name="Farmer A.D."/>
            <person name="Gaur P.M."/>
            <person name="Soderlund C."/>
            <person name="Penmetsa R.V."/>
            <person name="Xu C."/>
            <person name="Bharti A.K."/>
            <person name="He W."/>
            <person name="Winter P."/>
            <person name="Zhao S."/>
            <person name="Hane J.K."/>
            <person name="Carrasquilla-Garcia N."/>
            <person name="Condie J.A."/>
            <person name="Upadhyaya H.D."/>
            <person name="Luo M.C."/>
            <person name="Thudi M."/>
            <person name="Gowda C.L."/>
            <person name="Singh N.P."/>
            <person name="Lichtenzveig J."/>
            <person name="Gali K.K."/>
            <person name="Rubio J."/>
            <person name="Nadarajan N."/>
            <person name="Dolezel J."/>
            <person name="Bansal K.C."/>
            <person name="Xu X."/>
            <person name="Edwards D."/>
            <person name="Zhang G."/>
            <person name="Kahl G."/>
            <person name="Gil J."/>
            <person name="Singh K.B."/>
            <person name="Datta S.K."/>
            <person name="Jackson S.A."/>
            <person name="Wang J."/>
            <person name="Cook D.R."/>
        </authorList>
    </citation>
    <scope>NUCLEOTIDE SEQUENCE [LARGE SCALE GENOMIC DNA]</scope>
    <source>
        <strain evidence="10">cv. CDC Frontier</strain>
    </source>
</reference>
<keyword evidence="6" id="KW-0406">Ion transport</keyword>
<keyword evidence="10" id="KW-1185">Reference proteome</keyword>
<evidence type="ECO:0000313" key="11">
    <source>
        <dbReference type="RefSeq" id="XP_004512938.1"/>
    </source>
</evidence>
<dbReference type="PANTHER" id="PTHR31086">
    <property type="entry name" value="ALUMINUM-ACTIVATED MALATE TRANSPORTER 10"/>
    <property type="match status" value="1"/>
</dbReference>
<dbReference type="GO" id="GO:0016020">
    <property type="term" value="C:membrane"/>
    <property type="evidence" value="ECO:0007669"/>
    <property type="project" value="UniProtKB-SubCell"/>
</dbReference>
<evidence type="ECO:0000313" key="10">
    <source>
        <dbReference type="Proteomes" id="UP000087171"/>
    </source>
</evidence>
<dbReference type="Pfam" id="PF11744">
    <property type="entry name" value="ALMT"/>
    <property type="match status" value="1"/>
</dbReference>
<dbReference type="InterPro" id="IPR020966">
    <property type="entry name" value="ALMT"/>
</dbReference>
<dbReference type="GeneID" id="101504670"/>
<evidence type="ECO:0000256" key="2">
    <source>
        <dbReference type="ARBA" id="ARBA00007079"/>
    </source>
</evidence>
<dbReference type="OrthoDB" id="68611at2759"/>
<sequence length="597" mass="67149">MMASSRAPKLGSFRHSFAEKKGKLLSMKAGTGGGYSQIGIPLPESDEDYFAVPGNSKRRCCSFRGFSDGIVELWKNVKRVTVSAWEMGRSDPRKIIFSAKMGVALILISLLIFLKQPFQDVGRYSVWAILTVVVVFEFSIGATLSKGLNRGLGTLSAGGLALAMGMLSKLAGEWEEIVIMVTIFIIGFCATYAKLYPTMKAYEYGFRVFLITYCYIIVSGYRTGEFFHTATNRFLLIALGAAVSVGVNVCIYPIWAGEDLHNLVAKNFTGVATSLEGVVNNYLNCIEYERVPSKILTYQASDDVVYSGYRSAVESTSTEDALMSFAVWEPPHGRYRMLRYPWKNYVKVSGALRHCAFMVMAMHGCILSEIQAPAEKRQVFRNELKKVGSEAAKVLRELGDKVKKMEKLGEEDILFEVHEAAEELQQRIDKKSFLLVNADLWEIGNRPRNENDSQDLLNMDEESHFLEYKSLSEAVLDLRSVRVPKSWEETVAADIINPANVTDEKYFRKQTSWPAHISFQADAIMTKQEESKTYESASSLTLATFTSLLIEFVARLQNLVDSFEELGEKAKFKDPLEQQETVTSGWTRLFNCFKFKD</sequence>
<evidence type="ECO:0000256" key="1">
    <source>
        <dbReference type="ARBA" id="ARBA00004141"/>
    </source>
</evidence>
<dbReference type="eggNOG" id="KOG4711">
    <property type="taxonomic scope" value="Eukaryota"/>
</dbReference>
<accession>A0A1S2Z0P9</accession>
<evidence type="ECO:0000256" key="3">
    <source>
        <dbReference type="ARBA" id="ARBA00022448"/>
    </source>
</evidence>
<gene>
    <name evidence="11" type="primary">LOC101504670</name>
</gene>
<comment type="subcellular location">
    <subcellularLocation>
        <location evidence="1">Membrane</location>
        <topology evidence="1">Multi-pass membrane protein</topology>
    </subcellularLocation>
</comment>
<feature type="transmembrane region" description="Helical" evidence="9">
    <location>
        <begin position="234"/>
        <end position="255"/>
    </location>
</feature>
<keyword evidence="4 9" id="KW-0812">Transmembrane</keyword>
<reference evidence="11" key="2">
    <citation type="submission" date="2025-08" db="UniProtKB">
        <authorList>
            <consortium name="RefSeq"/>
        </authorList>
    </citation>
    <scope>IDENTIFICATION</scope>
    <source>
        <tissue evidence="11">Etiolated seedlings</tissue>
    </source>
</reference>
<feature type="transmembrane region" description="Helical" evidence="9">
    <location>
        <begin position="152"/>
        <end position="171"/>
    </location>
</feature>
<feature type="transmembrane region" description="Helical" evidence="9">
    <location>
        <begin position="204"/>
        <end position="222"/>
    </location>
</feature>
<dbReference type="PaxDb" id="3827-XP_004512938.1"/>
<keyword evidence="5 9" id="KW-1133">Transmembrane helix</keyword>
<dbReference type="GO" id="GO:0034220">
    <property type="term" value="P:monoatomic ion transmembrane transport"/>
    <property type="evidence" value="ECO:0007669"/>
    <property type="project" value="UniProtKB-KW"/>
</dbReference>
<dbReference type="Proteomes" id="UP000087171">
    <property type="component" value="Chromosome Ca8"/>
</dbReference>
<comment type="similarity">
    <text evidence="2">Belongs to the aromatic acid exporter (TC 2.A.85) family.</text>
</comment>
<evidence type="ECO:0000256" key="4">
    <source>
        <dbReference type="ARBA" id="ARBA00022692"/>
    </source>
</evidence>
<keyword evidence="8" id="KW-0407">Ion channel</keyword>
<evidence type="ECO:0000256" key="7">
    <source>
        <dbReference type="ARBA" id="ARBA00023136"/>
    </source>
</evidence>
<dbReference type="KEGG" id="cam:101504670"/>
<dbReference type="AlphaFoldDB" id="A0A1S2Z0P9"/>
<name>A0A1S2Z0P9_CICAR</name>
<dbReference type="RefSeq" id="XP_004512938.1">
    <property type="nucleotide sequence ID" value="XM_004512881.3"/>
</dbReference>